<dbReference type="GO" id="GO:0008080">
    <property type="term" value="F:N-acetyltransferase activity"/>
    <property type="evidence" value="ECO:0007669"/>
    <property type="project" value="InterPro"/>
</dbReference>
<dbReference type="PROSITE" id="PS51186">
    <property type="entry name" value="GNAT"/>
    <property type="match status" value="1"/>
</dbReference>
<evidence type="ECO:0000256" key="1">
    <source>
        <dbReference type="ARBA" id="ARBA00022679"/>
    </source>
</evidence>
<reference evidence="3 4" key="1">
    <citation type="journal article" date="2016" name="Nat. Commun.">
        <title>Thousands of microbial genomes shed light on interconnected biogeochemical processes in an aquifer system.</title>
        <authorList>
            <person name="Anantharaman K."/>
            <person name="Brown C.T."/>
            <person name="Hug L.A."/>
            <person name="Sharon I."/>
            <person name="Castelle C.J."/>
            <person name="Probst A.J."/>
            <person name="Thomas B.C."/>
            <person name="Singh A."/>
            <person name="Wilkins M.J."/>
            <person name="Karaoz U."/>
            <person name="Brodie E.L."/>
            <person name="Williams K.H."/>
            <person name="Hubbard S.S."/>
            <person name="Banfield J.F."/>
        </authorList>
    </citation>
    <scope>NUCLEOTIDE SEQUENCE [LARGE SCALE GENOMIC DNA]</scope>
</reference>
<dbReference type="SUPFAM" id="SSF55729">
    <property type="entry name" value="Acyl-CoA N-acyltransferases (Nat)"/>
    <property type="match status" value="1"/>
</dbReference>
<dbReference type="EMBL" id="MGFP01000031">
    <property type="protein sequence ID" value="OGM09060.1"/>
    <property type="molecule type" value="Genomic_DNA"/>
</dbReference>
<dbReference type="InterPro" id="IPR050769">
    <property type="entry name" value="NAT_camello-type"/>
</dbReference>
<dbReference type="InterPro" id="IPR016181">
    <property type="entry name" value="Acyl_CoA_acyltransferase"/>
</dbReference>
<dbReference type="Pfam" id="PF00583">
    <property type="entry name" value="Acetyltransf_1"/>
    <property type="match status" value="1"/>
</dbReference>
<dbReference type="CDD" id="cd04301">
    <property type="entry name" value="NAT_SF"/>
    <property type="match status" value="1"/>
</dbReference>
<dbReference type="Gene3D" id="3.40.630.30">
    <property type="match status" value="1"/>
</dbReference>
<dbReference type="PANTHER" id="PTHR13947:SF37">
    <property type="entry name" value="LD18367P"/>
    <property type="match status" value="1"/>
</dbReference>
<accession>A0A1F7X1V9</accession>
<feature type="domain" description="N-acetyltransferase" evidence="2">
    <location>
        <begin position="10"/>
        <end position="161"/>
    </location>
</feature>
<dbReference type="InterPro" id="IPR000182">
    <property type="entry name" value="GNAT_dom"/>
</dbReference>
<keyword evidence="1" id="KW-0808">Transferase</keyword>
<evidence type="ECO:0000313" key="3">
    <source>
        <dbReference type="EMBL" id="OGM09060.1"/>
    </source>
</evidence>
<proteinExistence type="predicted"/>
<dbReference type="PANTHER" id="PTHR13947">
    <property type="entry name" value="GNAT FAMILY N-ACETYLTRANSFERASE"/>
    <property type="match status" value="1"/>
</dbReference>
<sequence>MKRLPNQENVQIVAFQPQYTEEVKQVVFSGMRELRCGYDPLTDLRNEDLEKIEKIYSGKGKFWIALHHQKVVGTVALLEYNSEIAFLKRLFLMKVYRKKGIGWKLLKTALDYGKKQGFRKIQLITSIYAKDAQNLFERNGFIKADKTFDFDEALIEYILKY</sequence>
<evidence type="ECO:0000259" key="2">
    <source>
        <dbReference type="PROSITE" id="PS51186"/>
    </source>
</evidence>
<name>A0A1F7X1V9_9BACT</name>
<dbReference type="AlphaFoldDB" id="A0A1F7X1V9"/>
<organism evidence="3 4">
    <name type="scientific">Candidatus Woesebacteria bacterium RBG_13_34_9</name>
    <dbReference type="NCBI Taxonomy" id="1802477"/>
    <lineage>
        <taxon>Bacteria</taxon>
        <taxon>Candidatus Woeseibacteriota</taxon>
    </lineage>
</organism>
<comment type="caution">
    <text evidence="3">The sequence shown here is derived from an EMBL/GenBank/DDBJ whole genome shotgun (WGS) entry which is preliminary data.</text>
</comment>
<protein>
    <recommendedName>
        <fullName evidence="2">N-acetyltransferase domain-containing protein</fullName>
    </recommendedName>
</protein>
<gene>
    <name evidence="3" type="ORF">A2159_02830</name>
</gene>
<dbReference type="Proteomes" id="UP000179219">
    <property type="component" value="Unassembled WGS sequence"/>
</dbReference>
<evidence type="ECO:0000313" key="4">
    <source>
        <dbReference type="Proteomes" id="UP000179219"/>
    </source>
</evidence>